<organism evidence="2">
    <name type="scientific">uncultured Rubrobacteraceae bacterium</name>
    <dbReference type="NCBI Taxonomy" id="349277"/>
    <lineage>
        <taxon>Bacteria</taxon>
        <taxon>Bacillati</taxon>
        <taxon>Actinomycetota</taxon>
        <taxon>Rubrobacteria</taxon>
        <taxon>Rubrobacterales</taxon>
        <taxon>Rubrobacteraceae</taxon>
        <taxon>environmental samples</taxon>
    </lineage>
</organism>
<feature type="non-terminal residue" evidence="2">
    <location>
        <position position="291"/>
    </location>
</feature>
<feature type="compositionally biased region" description="Low complexity" evidence="1">
    <location>
        <begin position="155"/>
        <end position="175"/>
    </location>
</feature>
<reference evidence="2" key="1">
    <citation type="submission" date="2020-02" db="EMBL/GenBank/DDBJ databases">
        <authorList>
            <person name="Meier V. D."/>
        </authorList>
    </citation>
    <scope>NUCLEOTIDE SEQUENCE</scope>
    <source>
        <strain evidence="2">AVDCRST_MAG02</strain>
    </source>
</reference>
<feature type="compositionally biased region" description="Basic residues" evidence="1">
    <location>
        <begin position="265"/>
        <end position="278"/>
    </location>
</feature>
<feature type="compositionally biased region" description="Basic residues" evidence="1">
    <location>
        <begin position="101"/>
        <end position="117"/>
    </location>
</feature>
<feature type="compositionally biased region" description="Basic and acidic residues" evidence="1">
    <location>
        <begin position="192"/>
        <end position="201"/>
    </location>
</feature>
<sequence length="291" mass="30751">GRELPGGVAEAPQPAGGLDPRPGLAGPGRGSGLRRRLRLRGERPAAPGAARRPRAGESADPTAGEAVPGAATPVAAAGERPLGRPLLLRQPGCRGGAHPGRPGRRRRVRLGHAKDHRHPAPEPPAGLRRQAAGPPRRSRGVRGPHPGRQRRRQLRGGQPAGEPRGLAPGGRVRPGARGGGPDPRPLGGPRGVPRDPFQEHRPRGRARAGLPPGPRSPRSEPAHPQRNLPERGKVLPRPELDLPGKLLRRGRRGRRSRPANGRGAGRARRGGVRHRPRRAGGPDLPQAGRRL</sequence>
<feature type="non-terminal residue" evidence="2">
    <location>
        <position position="1"/>
    </location>
</feature>
<feature type="compositionally biased region" description="Basic and acidic residues" evidence="1">
    <location>
        <begin position="217"/>
        <end position="242"/>
    </location>
</feature>
<proteinExistence type="predicted"/>
<protein>
    <submittedName>
        <fullName evidence="2">Uncharacterized protein</fullName>
    </submittedName>
</protein>
<dbReference type="AlphaFoldDB" id="A0A6J4RLR9"/>
<evidence type="ECO:0000313" key="2">
    <source>
        <dbReference type="EMBL" id="CAA9469504.1"/>
    </source>
</evidence>
<evidence type="ECO:0000256" key="1">
    <source>
        <dbReference type="SAM" id="MobiDB-lite"/>
    </source>
</evidence>
<name>A0A6J4RLR9_9ACTN</name>
<feature type="compositionally biased region" description="Low complexity" evidence="1">
    <location>
        <begin position="61"/>
        <end position="92"/>
    </location>
</feature>
<feature type="compositionally biased region" description="Basic residues" evidence="1">
    <location>
        <begin position="136"/>
        <end position="154"/>
    </location>
</feature>
<feature type="region of interest" description="Disordered" evidence="1">
    <location>
        <begin position="1"/>
        <end position="291"/>
    </location>
</feature>
<dbReference type="EMBL" id="CADCVH010000102">
    <property type="protein sequence ID" value="CAA9469504.1"/>
    <property type="molecule type" value="Genomic_DNA"/>
</dbReference>
<gene>
    <name evidence="2" type="ORF">AVDCRST_MAG02-3949</name>
</gene>
<feature type="compositionally biased region" description="Basic residues" evidence="1">
    <location>
        <begin position="246"/>
        <end position="257"/>
    </location>
</feature>
<accession>A0A6J4RLR9</accession>
<feature type="compositionally biased region" description="Low complexity" evidence="1">
    <location>
        <begin position="14"/>
        <end position="24"/>
    </location>
</feature>